<accession>A0A060SNB8</accession>
<evidence type="ECO:0000256" key="2">
    <source>
        <dbReference type="ARBA" id="ARBA00022801"/>
    </source>
</evidence>
<keyword evidence="5" id="KW-0326">Glycosidase</keyword>
<evidence type="ECO:0000259" key="8">
    <source>
        <dbReference type="PROSITE" id="PS51910"/>
    </source>
</evidence>
<dbReference type="PROSITE" id="PS51910">
    <property type="entry name" value="GH18_2"/>
    <property type="match status" value="1"/>
</dbReference>
<evidence type="ECO:0000256" key="3">
    <source>
        <dbReference type="ARBA" id="ARBA00023024"/>
    </source>
</evidence>
<evidence type="ECO:0000256" key="1">
    <source>
        <dbReference type="ARBA" id="ARBA00000822"/>
    </source>
</evidence>
<dbReference type="InterPro" id="IPR017853">
    <property type="entry name" value="GH"/>
</dbReference>
<reference evidence="9" key="1">
    <citation type="submission" date="2014-01" db="EMBL/GenBank/DDBJ databases">
        <title>The genome of the white-rot fungus Pycnoporus cinnabarinus: a basidiomycete model with a versatile arsenal for lignocellulosic biomass breakdown.</title>
        <authorList>
            <person name="Levasseur A."/>
            <person name="Lomascolo A."/>
            <person name="Ruiz-Duenas F.J."/>
            <person name="Uzan E."/>
            <person name="Piumi F."/>
            <person name="Kues U."/>
            <person name="Ram A.F.J."/>
            <person name="Murat C."/>
            <person name="Haon M."/>
            <person name="Benoit I."/>
            <person name="Arfi Y."/>
            <person name="Chevret D."/>
            <person name="Drula E."/>
            <person name="Kwon M.J."/>
            <person name="Gouret P."/>
            <person name="Lesage-Meessen L."/>
            <person name="Lombard V."/>
            <person name="Mariette J."/>
            <person name="Noirot C."/>
            <person name="Park J."/>
            <person name="Patyshakuliyeva A."/>
            <person name="Wieneger R.A.B."/>
            <person name="Wosten H.A.B."/>
            <person name="Martin F."/>
            <person name="Coutinho P.M."/>
            <person name="de Vries R."/>
            <person name="Martinez A.T."/>
            <person name="Klopp C."/>
            <person name="Pontarotti P."/>
            <person name="Henrissat B."/>
            <person name="Record E."/>
        </authorList>
    </citation>
    <scope>NUCLEOTIDE SEQUENCE [LARGE SCALE GENOMIC DNA]</scope>
    <source>
        <strain evidence="9">BRFM137</strain>
    </source>
</reference>
<dbReference type="OrthoDB" id="3012298at2759"/>
<dbReference type="SUPFAM" id="SSF51445">
    <property type="entry name" value="(Trans)glycosidases"/>
    <property type="match status" value="1"/>
</dbReference>
<dbReference type="GO" id="GO:0006032">
    <property type="term" value="P:chitin catabolic process"/>
    <property type="evidence" value="ECO:0007669"/>
    <property type="project" value="UniProtKB-KW"/>
</dbReference>
<sequence length="333" mass="35509">MRKKSKGDSDKDQSPPDNATSPGNGTDASGEYGSTPAFVVYTDRTTNAPMLPAASDMEGYTVVYVAMRASSNVTYTYPSESALSFLLLSGAADQALAWQSLDDSDKHAFKEDYNSAGISIIVSAFGSTDAPTSTDADPVGTANTMAQWVLDNELDGVDVDYEDLNAMDAQDGKAEKWLVTFTETLRHKLPKGHYLLTHAPVAPWFSPTFNASGAYVTVHKQAGSLIDWYNVQFYNQGAGMYTTCDGLLNTAGSAFLGSSLNEIASAGIPLNKLVIGKYASDGDGANGYMVPQTLAKCVAQAKQQGWSAGVMFWEYPDADASLIKTVRGTAFPL</sequence>
<keyword evidence="4" id="KW-0119">Carbohydrate metabolism</keyword>
<proteinExistence type="predicted"/>
<gene>
    <name evidence="9" type="ORF">BN946_scf184941.g24</name>
</gene>
<keyword evidence="6" id="KW-0624">Polysaccharide degradation</keyword>
<evidence type="ECO:0000256" key="5">
    <source>
        <dbReference type="ARBA" id="ARBA00023295"/>
    </source>
</evidence>
<name>A0A060SNB8_PYCCI</name>
<dbReference type="GO" id="GO:0008843">
    <property type="term" value="F:endochitinase activity"/>
    <property type="evidence" value="ECO:0007669"/>
    <property type="project" value="UniProtKB-EC"/>
</dbReference>
<keyword evidence="10" id="KW-1185">Reference proteome</keyword>
<dbReference type="Gene3D" id="3.20.20.80">
    <property type="entry name" value="Glycosidases"/>
    <property type="match status" value="1"/>
</dbReference>
<dbReference type="AlphaFoldDB" id="A0A060SNB8"/>
<dbReference type="InterPro" id="IPR001223">
    <property type="entry name" value="Glyco_hydro18_cat"/>
</dbReference>
<feature type="compositionally biased region" description="Basic and acidic residues" evidence="7">
    <location>
        <begin position="1"/>
        <end position="14"/>
    </location>
</feature>
<dbReference type="InterPro" id="IPR001579">
    <property type="entry name" value="Glyco_hydro_18_chit_AS"/>
</dbReference>
<keyword evidence="3" id="KW-0146">Chitin degradation</keyword>
<evidence type="ECO:0000256" key="7">
    <source>
        <dbReference type="SAM" id="MobiDB-lite"/>
    </source>
</evidence>
<feature type="region of interest" description="Disordered" evidence="7">
    <location>
        <begin position="1"/>
        <end position="32"/>
    </location>
</feature>
<feature type="domain" description="GH18" evidence="8">
    <location>
        <begin position="36"/>
        <end position="333"/>
    </location>
</feature>
<keyword evidence="2 9" id="KW-0378">Hydrolase</keyword>
<evidence type="ECO:0000313" key="10">
    <source>
        <dbReference type="Proteomes" id="UP000029665"/>
    </source>
</evidence>
<dbReference type="OMA" id="WEYPDAD"/>
<evidence type="ECO:0000256" key="6">
    <source>
        <dbReference type="ARBA" id="ARBA00023326"/>
    </source>
</evidence>
<dbReference type="HOGENOM" id="CLU_050410_1_0_1"/>
<organism evidence="9 10">
    <name type="scientific">Pycnoporus cinnabarinus</name>
    <name type="common">Cinnabar-red polypore</name>
    <name type="synonym">Trametes cinnabarina</name>
    <dbReference type="NCBI Taxonomy" id="5643"/>
    <lineage>
        <taxon>Eukaryota</taxon>
        <taxon>Fungi</taxon>
        <taxon>Dikarya</taxon>
        <taxon>Basidiomycota</taxon>
        <taxon>Agaricomycotina</taxon>
        <taxon>Agaricomycetes</taxon>
        <taxon>Polyporales</taxon>
        <taxon>Polyporaceae</taxon>
        <taxon>Trametes</taxon>
    </lineage>
</organism>
<dbReference type="EMBL" id="CCBP010000283">
    <property type="protein sequence ID" value="CDO75671.1"/>
    <property type="molecule type" value="Genomic_DNA"/>
</dbReference>
<comment type="caution">
    <text evidence="9">The sequence shown here is derived from an EMBL/GenBank/DDBJ whole genome shotgun (WGS) entry which is preliminary data.</text>
</comment>
<dbReference type="GO" id="GO:0000272">
    <property type="term" value="P:polysaccharide catabolic process"/>
    <property type="evidence" value="ECO:0007669"/>
    <property type="project" value="UniProtKB-KW"/>
</dbReference>
<evidence type="ECO:0000256" key="4">
    <source>
        <dbReference type="ARBA" id="ARBA00023277"/>
    </source>
</evidence>
<comment type="catalytic activity">
    <reaction evidence="1">
        <text>Random endo-hydrolysis of N-acetyl-beta-D-glucosaminide (1-&gt;4)-beta-linkages in chitin and chitodextrins.</text>
        <dbReference type="EC" id="3.2.1.14"/>
    </reaction>
</comment>
<dbReference type="Proteomes" id="UP000029665">
    <property type="component" value="Unassembled WGS sequence"/>
</dbReference>
<evidence type="ECO:0000313" key="9">
    <source>
        <dbReference type="EMBL" id="CDO75671.1"/>
    </source>
</evidence>
<dbReference type="PROSITE" id="PS01095">
    <property type="entry name" value="GH18_1"/>
    <property type="match status" value="1"/>
</dbReference>
<dbReference type="CDD" id="cd00598">
    <property type="entry name" value="GH18_chitinase-like"/>
    <property type="match status" value="1"/>
</dbReference>
<protein>
    <submittedName>
        <fullName evidence="9">Glycoside Hydrolase Family 18 protein</fullName>
    </submittedName>
</protein>
<feature type="compositionally biased region" description="Polar residues" evidence="7">
    <location>
        <begin position="18"/>
        <end position="27"/>
    </location>
</feature>